<evidence type="ECO:0000256" key="4">
    <source>
        <dbReference type="ARBA" id="ARBA00035265"/>
    </source>
</evidence>
<comment type="similarity">
    <text evidence="1">Belongs to the bacterial ribosomal protein bL28 family.</text>
</comment>
<organism evidence="6 7">
    <name type="scientific">Calocera cornea HHB12733</name>
    <dbReference type="NCBI Taxonomy" id="1353952"/>
    <lineage>
        <taxon>Eukaryota</taxon>
        <taxon>Fungi</taxon>
        <taxon>Dikarya</taxon>
        <taxon>Basidiomycota</taxon>
        <taxon>Agaricomycotina</taxon>
        <taxon>Dacrymycetes</taxon>
        <taxon>Dacrymycetales</taxon>
        <taxon>Dacrymycetaceae</taxon>
        <taxon>Calocera</taxon>
    </lineage>
</organism>
<dbReference type="HAMAP" id="MF_00373">
    <property type="entry name" value="Ribosomal_bL28"/>
    <property type="match status" value="1"/>
</dbReference>
<dbReference type="GO" id="GO:0003735">
    <property type="term" value="F:structural constituent of ribosome"/>
    <property type="evidence" value="ECO:0007669"/>
    <property type="project" value="InterPro"/>
</dbReference>
<keyword evidence="7" id="KW-1185">Reference proteome</keyword>
<dbReference type="InterPro" id="IPR037147">
    <property type="entry name" value="Ribosomal_bL28_sf"/>
</dbReference>
<dbReference type="Gene3D" id="2.30.170.40">
    <property type="entry name" value="Ribosomal protein L28/L24"/>
    <property type="match status" value="1"/>
</dbReference>
<dbReference type="Proteomes" id="UP000076842">
    <property type="component" value="Unassembled WGS sequence"/>
</dbReference>
<evidence type="ECO:0000313" key="6">
    <source>
        <dbReference type="EMBL" id="KZT59996.1"/>
    </source>
</evidence>
<dbReference type="InterPro" id="IPR026569">
    <property type="entry name" value="Ribosomal_bL28"/>
</dbReference>
<sequence>MFPTFPRLLFKIKHLPGPTTQLFEGRNTLSGFNVPHSKHKTKRKWLPNVHNKWLFSEALGGTVKVRLTASTLRTIDKYGGLDAYMLRSRHLEAFRKMGGSAMALRIRIREAEKAKVDKVLAEELQKIAT</sequence>
<dbReference type="AlphaFoldDB" id="A0A165I100"/>
<name>A0A165I100_9BASI</name>
<dbReference type="InterPro" id="IPR034704">
    <property type="entry name" value="Ribosomal_bL28/bL31-like_sf"/>
</dbReference>
<dbReference type="Pfam" id="PF00830">
    <property type="entry name" value="Ribosomal_L28"/>
    <property type="match status" value="1"/>
</dbReference>
<dbReference type="FunFam" id="2.30.170.40:FF:000003">
    <property type="entry name" value="54S ribosomal protein L24"/>
    <property type="match status" value="1"/>
</dbReference>
<dbReference type="PANTHER" id="PTHR13528:SF2">
    <property type="entry name" value="LARGE RIBOSOMAL SUBUNIT PROTEIN BL28M"/>
    <property type="match status" value="1"/>
</dbReference>
<evidence type="ECO:0000256" key="2">
    <source>
        <dbReference type="ARBA" id="ARBA00022980"/>
    </source>
</evidence>
<dbReference type="EMBL" id="KV423935">
    <property type="protein sequence ID" value="KZT59996.1"/>
    <property type="molecule type" value="Genomic_DNA"/>
</dbReference>
<dbReference type="SUPFAM" id="SSF143800">
    <property type="entry name" value="L28p-like"/>
    <property type="match status" value="1"/>
</dbReference>
<dbReference type="OrthoDB" id="361870at2759"/>
<gene>
    <name evidence="6" type="ORF">CALCODRAFT_481081</name>
</gene>
<proteinExistence type="inferred from homology"/>
<dbReference type="PANTHER" id="PTHR13528">
    <property type="entry name" value="39S RIBOSOMAL PROTEIN L28, MITOCHONDRIAL"/>
    <property type="match status" value="1"/>
</dbReference>
<dbReference type="STRING" id="1353952.A0A165I100"/>
<dbReference type="InterPro" id="IPR001383">
    <property type="entry name" value="Ribosomal_bL28_bact-type"/>
</dbReference>
<dbReference type="GO" id="GO:0006412">
    <property type="term" value="P:translation"/>
    <property type="evidence" value="ECO:0007669"/>
    <property type="project" value="InterPro"/>
</dbReference>
<reference evidence="6 7" key="1">
    <citation type="journal article" date="2016" name="Mol. Biol. Evol.">
        <title>Comparative Genomics of Early-Diverging Mushroom-Forming Fungi Provides Insights into the Origins of Lignocellulose Decay Capabilities.</title>
        <authorList>
            <person name="Nagy L.G."/>
            <person name="Riley R."/>
            <person name="Tritt A."/>
            <person name="Adam C."/>
            <person name="Daum C."/>
            <person name="Floudas D."/>
            <person name="Sun H."/>
            <person name="Yadav J.S."/>
            <person name="Pangilinan J."/>
            <person name="Larsson K.H."/>
            <person name="Matsuura K."/>
            <person name="Barry K."/>
            <person name="Labutti K."/>
            <person name="Kuo R."/>
            <person name="Ohm R.A."/>
            <person name="Bhattacharya S.S."/>
            <person name="Shirouzu T."/>
            <person name="Yoshinaga Y."/>
            <person name="Martin F.M."/>
            <person name="Grigoriev I.V."/>
            <person name="Hibbett D.S."/>
        </authorList>
    </citation>
    <scope>NUCLEOTIDE SEQUENCE [LARGE SCALE GENOMIC DNA]</scope>
    <source>
        <strain evidence="6 7">HHB12733</strain>
    </source>
</reference>
<evidence type="ECO:0000313" key="7">
    <source>
        <dbReference type="Proteomes" id="UP000076842"/>
    </source>
</evidence>
<keyword evidence="3" id="KW-0687">Ribonucleoprotein</keyword>
<evidence type="ECO:0000256" key="5">
    <source>
        <dbReference type="ARBA" id="ARBA00035269"/>
    </source>
</evidence>
<dbReference type="NCBIfam" id="TIGR00009">
    <property type="entry name" value="L28"/>
    <property type="match status" value="1"/>
</dbReference>
<accession>A0A165I100</accession>
<dbReference type="GO" id="GO:0005762">
    <property type="term" value="C:mitochondrial large ribosomal subunit"/>
    <property type="evidence" value="ECO:0007669"/>
    <property type="project" value="TreeGrafter"/>
</dbReference>
<dbReference type="InParanoid" id="A0A165I100"/>
<evidence type="ECO:0000256" key="3">
    <source>
        <dbReference type="ARBA" id="ARBA00023274"/>
    </source>
</evidence>
<evidence type="ECO:0000256" key="1">
    <source>
        <dbReference type="ARBA" id="ARBA00008760"/>
    </source>
</evidence>
<protein>
    <recommendedName>
        <fullName evidence="4">Large ribosomal subunit protein bL28c</fullName>
    </recommendedName>
    <alternativeName>
        <fullName evidence="5">Large ribosomal subunit protein bL28m</fullName>
    </alternativeName>
</protein>
<keyword evidence="2" id="KW-0689">Ribosomal protein</keyword>